<keyword evidence="7" id="KW-0479">Metal-binding</keyword>
<dbReference type="AlphaFoldDB" id="A0A0L7K442"/>
<reference evidence="15 16" key="1">
    <citation type="journal article" date="2015" name="Genome Biol. Evol.">
        <title>The genome of winter moth (Operophtera brumata) provides a genomic perspective on sexual dimorphism and phenology.</title>
        <authorList>
            <person name="Derks M.F."/>
            <person name="Smit S."/>
            <person name="Salis L."/>
            <person name="Schijlen E."/>
            <person name="Bossers A."/>
            <person name="Mateman C."/>
            <person name="Pijl A.S."/>
            <person name="de Ridder D."/>
            <person name="Groenen M.A."/>
            <person name="Visser M.E."/>
            <person name="Megens H.J."/>
        </authorList>
    </citation>
    <scope>NUCLEOTIDE SEQUENCE [LARGE SCALE GENOMIC DNA]</scope>
    <source>
        <strain evidence="15">WM2013NL</strain>
        <tissue evidence="15">Head and thorax</tissue>
    </source>
</reference>
<evidence type="ECO:0000256" key="13">
    <source>
        <dbReference type="ARBA" id="ARBA00023136"/>
    </source>
</evidence>
<dbReference type="Gene3D" id="1.10.630.10">
    <property type="entry name" value="Cytochrome P450"/>
    <property type="match status" value="1"/>
</dbReference>
<comment type="catalytic activity">
    <reaction evidence="14">
        <text>an organic molecule + reduced [NADPH--hemoprotein reductase] + O2 = an alcohol + oxidized [NADPH--hemoprotein reductase] + H2O + H(+)</text>
        <dbReference type="Rhea" id="RHEA:17149"/>
        <dbReference type="Rhea" id="RHEA-COMP:11964"/>
        <dbReference type="Rhea" id="RHEA-COMP:11965"/>
        <dbReference type="ChEBI" id="CHEBI:15377"/>
        <dbReference type="ChEBI" id="CHEBI:15378"/>
        <dbReference type="ChEBI" id="CHEBI:15379"/>
        <dbReference type="ChEBI" id="CHEBI:30879"/>
        <dbReference type="ChEBI" id="CHEBI:57618"/>
        <dbReference type="ChEBI" id="CHEBI:58210"/>
        <dbReference type="ChEBI" id="CHEBI:142491"/>
        <dbReference type="EC" id="1.14.14.1"/>
    </reaction>
</comment>
<evidence type="ECO:0000313" key="15">
    <source>
        <dbReference type="EMBL" id="KOB57801.1"/>
    </source>
</evidence>
<dbReference type="GO" id="GO:0020037">
    <property type="term" value="F:heme binding"/>
    <property type="evidence" value="ECO:0007669"/>
    <property type="project" value="InterPro"/>
</dbReference>
<dbReference type="PANTHER" id="PTHR24292">
    <property type="entry name" value="CYTOCHROME P450"/>
    <property type="match status" value="1"/>
</dbReference>
<feature type="non-terminal residue" evidence="15">
    <location>
        <position position="345"/>
    </location>
</feature>
<dbReference type="InterPro" id="IPR050476">
    <property type="entry name" value="Insect_CytP450_Detox"/>
</dbReference>
<dbReference type="GO" id="GO:0005506">
    <property type="term" value="F:iron ion binding"/>
    <property type="evidence" value="ECO:0007669"/>
    <property type="project" value="InterPro"/>
</dbReference>
<evidence type="ECO:0000256" key="7">
    <source>
        <dbReference type="ARBA" id="ARBA00022723"/>
    </source>
</evidence>
<dbReference type="InterPro" id="IPR036396">
    <property type="entry name" value="Cyt_P450_sf"/>
</dbReference>
<dbReference type="Proteomes" id="UP000037510">
    <property type="component" value="Unassembled WGS sequence"/>
</dbReference>
<evidence type="ECO:0000256" key="10">
    <source>
        <dbReference type="ARBA" id="ARBA00023002"/>
    </source>
</evidence>
<dbReference type="SUPFAM" id="SSF48264">
    <property type="entry name" value="Cytochrome P450"/>
    <property type="match status" value="1"/>
</dbReference>
<evidence type="ECO:0000256" key="6">
    <source>
        <dbReference type="ARBA" id="ARBA00022617"/>
    </source>
</evidence>
<protein>
    <recommendedName>
        <fullName evidence="5">unspecific monooxygenase</fullName>
        <ecNumber evidence="5">1.14.14.1</ecNumber>
    </recommendedName>
</protein>
<keyword evidence="16" id="KW-1185">Reference proteome</keyword>
<dbReference type="STRING" id="104452.A0A0L7K442"/>
<evidence type="ECO:0000256" key="11">
    <source>
        <dbReference type="ARBA" id="ARBA00023004"/>
    </source>
</evidence>
<comment type="similarity">
    <text evidence="4">Belongs to the cytochrome P450 family.</text>
</comment>
<keyword evidence="6" id="KW-0349">Heme</keyword>
<feature type="non-terminal residue" evidence="15">
    <location>
        <position position="1"/>
    </location>
</feature>
<dbReference type="PANTHER" id="PTHR24292:SF54">
    <property type="entry name" value="CYP9F3-RELATED"/>
    <property type="match status" value="1"/>
</dbReference>
<keyword evidence="12" id="KW-0503">Monooxygenase</keyword>
<dbReference type="EMBL" id="JTDY01010982">
    <property type="protein sequence ID" value="KOB57801.1"/>
    <property type="molecule type" value="Genomic_DNA"/>
</dbReference>
<comment type="subcellular location">
    <subcellularLocation>
        <location evidence="3">Endoplasmic reticulum membrane</location>
        <topology evidence="3">Peripheral membrane protein</topology>
    </subcellularLocation>
    <subcellularLocation>
        <location evidence="2">Microsome membrane</location>
        <topology evidence="2">Peripheral membrane protein</topology>
    </subcellularLocation>
</comment>
<keyword evidence="10" id="KW-0560">Oxidoreductase</keyword>
<comment type="cofactor">
    <cofactor evidence="1">
        <name>heme</name>
        <dbReference type="ChEBI" id="CHEBI:30413"/>
    </cofactor>
</comment>
<dbReference type="InterPro" id="IPR001128">
    <property type="entry name" value="Cyt_P450"/>
</dbReference>
<accession>A0A0L7K442</accession>
<keyword evidence="11" id="KW-0408">Iron</keyword>
<evidence type="ECO:0000256" key="12">
    <source>
        <dbReference type="ARBA" id="ARBA00023033"/>
    </source>
</evidence>
<evidence type="ECO:0000313" key="16">
    <source>
        <dbReference type="Proteomes" id="UP000037510"/>
    </source>
</evidence>
<keyword evidence="9" id="KW-0492">Microsome</keyword>
<evidence type="ECO:0000256" key="3">
    <source>
        <dbReference type="ARBA" id="ARBA00004406"/>
    </source>
</evidence>
<keyword evidence="13" id="KW-0472">Membrane</keyword>
<organism evidence="15 16">
    <name type="scientific">Operophtera brumata</name>
    <name type="common">Winter moth</name>
    <name type="synonym">Phalaena brumata</name>
    <dbReference type="NCBI Taxonomy" id="104452"/>
    <lineage>
        <taxon>Eukaryota</taxon>
        <taxon>Metazoa</taxon>
        <taxon>Ecdysozoa</taxon>
        <taxon>Arthropoda</taxon>
        <taxon>Hexapoda</taxon>
        <taxon>Insecta</taxon>
        <taxon>Pterygota</taxon>
        <taxon>Neoptera</taxon>
        <taxon>Endopterygota</taxon>
        <taxon>Lepidoptera</taxon>
        <taxon>Glossata</taxon>
        <taxon>Ditrysia</taxon>
        <taxon>Geometroidea</taxon>
        <taxon>Geometridae</taxon>
        <taxon>Larentiinae</taxon>
        <taxon>Operophtera</taxon>
    </lineage>
</organism>
<dbReference type="GO" id="GO:0005789">
    <property type="term" value="C:endoplasmic reticulum membrane"/>
    <property type="evidence" value="ECO:0007669"/>
    <property type="project" value="UniProtKB-SubCell"/>
</dbReference>
<dbReference type="GO" id="GO:0016712">
    <property type="term" value="F:oxidoreductase activity, acting on paired donors, with incorporation or reduction of molecular oxygen, reduced flavin or flavoprotein as one donor, and incorporation of one atom of oxygen"/>
    <property type="evidence" value="ECO:0007669"/>
    <property type="project" value="UniProtKB-EC"/>
</dbReference>
<sequence>MFSLIDDTAKDFVVRIKEVLEAKYKENSKENGLHNIENNNFIDLNKEIYKYIGGNEYSMVNEKGNVAPTYVNKENKNMNGNVLLNKEDKENHYVIDEIEEHKNRNGKVGLAENEIANGKANYIKSAETKTAIVNVFSDTNKIKKEIHDVRGVVSAAVDSEKLVGGYTADAIVPCAFGLKSRVMYNDKDPFAVALQSFYEMSVFNIFEKTMRQFWPAFVLFFRMRIIPKKTHDFFYNIVTSVVRARQNGEQEKRGDFIDMMMALRSDDTNNINKTADDVEITNAFIIFLGGFETTSSTLAFLFMELAAHPRVQDTMREEILRLMEKHDGNISYELLQELNYMEMVI</sequence>
<evidence type="ECO:0000256" key="2">
    <source>
        <dbReference type="ARBA" id="ARBA00004174"/>
    </source>
</evidence>
<gene>
    <name evidence="15" type="ORF">OBRU01_25672</name>
</gene>
<evidence type="ECO:0000256" key="4">
    <source>
        <dbReference type="ARBA" id="ARBA00010617"/>
    </source>
</evidence>
<evidence type="ECO:0000256" key="9">
    <source>
        <dbReference type="ARBA" id="ARBA00022848"/>
    </source>
</evidence>
<keyword evidence="8" id="KW-0256">Endoplasmic reticulum</keyword>
<proteinExistence type="inferred from homology"/>
<evidence type="ECO:0000256" key="14">
    <source>
        <dbReference type="ARBA" id="ARBA00047827"/>
    </source>
</evidence>
<comment type="caution">
    <text evidence="15">The sequence shown here is derived from an EMBL/GenBank/DDBJ whole genome shotgun (WGS) entry which is preliminary data.</text>
</comment>
<evidence type="ECO:0000256" key="5">
    <source>
        <dbReference type="ARBA" id="ARBA00012109"/>
    </source>
</evidence>
<evidence type="ECO:0000256" key="1">
    <source>
        <dbReference type="ARBA" id="ARBA00001971"/>
    </source>
</evidence>
<dbReference type="EC" id="1.14.14.1" evidence="5"/>
<name>A0A0L7K442_OPEBR</name>
<evidence type="ECO:0000256" key="8">
    <source>
        <dbReference type="ARBA" id="ARBA00022824"/>
    </source>
</evidence>
<dbReference type="Pfam" id="PF00067">
    <property type="entry name" value="p450"/>
    <property type="match status" value="1"/>
</dbReference>